<dbReference type="AlphaFoldDB" id="X0Y4L2"/>
<comment type="caution">
    <text evidence="1">The sequence shown here is derived from an EMBL/GenBank/DDBJ whole genome shotgun (WGS) entry which is preliminary data.</text>
</comment>
<feature type="non-terminal residue" evidence="1">
    <location>
        <position position="252"/>
    </location>
</feature>
<organism evidence="1">
    <name type="scientific">marine sediment metagenome</name>
    <dbReference type="NCBI Taxonomy" id="412755"/>
    <lineage>
        <taxon>unclassified sequences</taxon>
        <taxon>metagenomes</taxon>
        <taxon>ecological metagenomes</taxon>
    </lineage>
</organism>
<accession>X0Y4L2</accession>
<proteinExistence type="predicted"/>
<gene>
    <name evidence="1" type="ORF">S01H1_62967</name>
</gene>
<protein>
    <submittedName>
        <fullName evidence="1">Uncharacterized protein</fullName>
    </submittedName>
</protein>
<evidence type="ECO:0000313" key="1">
    <source>
        <dbReference type="EMBL" id="GAG31786.1"/>
    </source>
</evidence>
<feature type="non-terminal residue" evidence="1">
    <location>
        <position position="1"/>
    </location>
</feature>
<sequence>YSVLFNIHSVPSFATSDYFIYENRLLSTFGVAYLIGWDNHLGEAIRHWPWQQWNTNDNSLHRYTDLHPTAILGGGRWNSAEGLLCKTTNETPVLVFSVPSNGIKAYRCRFNARAQDICNADLGVMVVAGEKRKHVVARHAIGRNYVTHTFSEHQFEFVSSSQGKIEFHFYTHSDKPFQIKEIIVEEIGLPRGVPSGIGAMAEKESYPYNIIHNFAPKENLEETRTPNFCIVKNNNAAKLAYLASNVLPVADF</sequence>
<dbReference type="EMBL" id="BARS01041398">
    <property type="protein sequence ID" value="GAG31786.1"/>
    <property type="molecule type" value="Genomic_DNA"/>
</dbReference>
<reference evidence="1" key="1">
    <citation type="journal article" date="2014" name="Front. Microbiol.">
        <title>High frequency of phylogenetically diverse reductive dehalogenase-homologous genes in deep subseafloor sedimentary metagenomes.</title>
        <authorList>
            <person name="Kawai M."/>
            <person name="Futagami T."/>
            <person name="Toyoda A."/>
            <person name="Takaki Y."/>
            <person name="Nishi S."/>
            <person name="Hori S."/>
            <person name="Arai W."/>
            <person name="Tsubouchi T."/>
            <person name="Morono Y."/>
            <person name="Uchiyama I."/>
            <person name="Ito T."/>
            <person name="Fujiyama A."/>
            <person name="Inagaki F."/>
            <person name="Takami H."/>
        </authorList>
    </citation>
    <scope>NUCLEOTIDE SEQUENCE</scope>
    <source>
        <strain evidence="1">Expedition CK06-06</strain>
    </source>
</reference>
<name>X0Y4L2_9ZZZZ</name>